<dbReference type="Proteomes" id="UP000022311">
    <property type="component" value="Unassembled WGS sequence"/>
</dbReference>
<protein>
    <recommendedName>
        <fullName evidence="3">Relaxosome protein TraY</fullName>
    </recommendedName>
</protein>
<organism evidence="7 8">
    <name type="scientific">Providencia alcalifaciens 205/92</name>
    <dbReference type="NCBI Taxonomy" id="1256988"/>
    <lineage>
        <taxon>Bacteria</taxon>
        <taxon>Pseudomonadati</taxon>
        <taxon>Pseudomonadota</taxon>
        <taxon>Gammaproteobacteria</taxon>
        <taxon>Enterobacterales</taxon>
        <taxon>Morganellaceae</taxon>
        <taxon>Providencia</taxon>
    </lineage>
</organism>
<proteinExistence type="inferred from homology"/>
<comment type="similarity">
    <text evidence="2">Belongs to the TraY family.</text>
</comment>
<reference evidence="7 8" key="1">
    <citation type="submission" date="2014-01" db="EMBL/GenBank/DDBJ databases">
        <authorList>
            <person name="Durkin A.S."/>
            <person name="McCorrison J."/>
            <person name="Torralba M."/>
            <person name="Gillis M."/>
            <person name="Haft D.H."/>
            <person name="Methe B."/>
            <person name="Sutton G."/>
            <person name="Nelson K.E."/>
        </authorList>
    </citation>
    <scope>NUCLEOTIDE SEQUENCE [LARGE SCALE GENOMIC DNA]</scope>
    <source>
        <strain evidence="7 8">205/92</strain>
    </source>
</reference>
<evidence type="ECO:0000313" key="7">
    <source>
        <dbReference type="EMBL" id="EUD11711.1"/>
    </source>
</evidence>
<evidence type="ECO:0000256" key="2">
    <source>
        <dbReference type="ARBA" id="ARBA00007183"/>
    </source>
</evidence>
<accession>A0AAV3M7K7</accession>
<dbReference type="GO" id="GO:0005737">
    <property type="term" value="C:cytoplasm"/>
    <property type="evidence" value="ECO:0007669"/>
    <property type="project" value="UniProtKB-SubCell"/>
</dbReference>
<sequence>MGKDMNANKHKKIGVDISLVTEEWLVKAIELSGRTKKEEIRIRLAHSLKNIEKIDDNYWKLISV</sequence>
<keyword evidence="6" id="KW-0238">DNA-binding</keyword>
<dbReference type="Pfam" id="PF05509">
    <property type="entry name" value="TraY"/>
    <property type="match status" value="1"/>
</dbReference>
<dbReference type="EMBL" id="JALD01000038">
    <property type="protein sequence ID" value="EUD11711.1"/>
    <property type="molecule type" value="Genomic_DNA"/>
</dbReference>
<name>A0AAV3M7K7_9GAMM</name>
<gene>
    <name evidence="7" type="ORF">HMPREF1563_0339</name>
</gene>
<comment type="subcellular location">
    <subcellularLocation>
        <location evidence="1">Cytoplasm</location>
    </subcellularLocation>
</comment>
<evidence type="ECO:0000256" key="4">
    <source>
        <dbReference type="ARBA" id="ARBA00022490"/>
    </source>
</evidence>
<keyword evidence="4" id="KW-0963">Cytoplasm</keyword>
<keyword evidence="5" id="KW-0184">Conjugation</keyword>
<evidence type="ECO:0000256" key="3">
    <source>
        <dbReference type="ARBA" id="ARBA00020541"/>
    </source>
</evidence>
<evidence type="ECO:0000313" key="8">
    <source>
        <dbReference type="Proteomes" id="UP000022311"/>
    </source>
</evidence>
<dbReference type="AlphaFoldDB" id="A0AAV3M7K7"/>
<comment type="caution">
    <text evidence="7">The sequence shown here is derived from an EMBL/GenBank/DDBJ whole genome shotgun (WGS) entry which is preliminary data.</text>
</comment>
<evidence type="ECO:0000256" key="1">
    <source>
        <dbReference type="ARBA" id="ARBA00004496"/>
    </source>
</evidence>
<dbReference type="InterPro" id="IPR008876">
    <property type="entry name" value="TraY"/>
</dbReference>
<evidence type="ECO:0000256" key="5">
    <source>
        <dbReference type="ARBA" id="ARBA00022971"/>
    </source>
</evidence>
<dbReference type="GO" id="GO:0003677">
    <property type="term" value="F:DNA binding"/>
    <property type="evidence" value="ECO:0007669"/>
    <property type="project" value="UniProtKB-KW"/>
</dbReference>
<evidence type="ECO:0000256" key="6">
    <source>
        <dbReference type="ARBA" id="ARBA00023125"/>
    </source>
</evidence>